<dbReference type="PANTHER" id="PTHR11017">
    <property type="entry name" value="LEUCINE-RICH REPEAT-CONTAINING PROTEIN"/>
    <property type="match status" value="1"/>
</dbReference>
<dbReference type="InterPro" id="IPR058192">
    <property type="entry name" value="WHD_ROQ1-like"/>
</dbReference>
<dbReference type="PANTHER" id="PTHR11017:SF573">
    <property type="entry name" value="ADP-RIBOSYL CYCLASE_CYCLIC ADP-RIBOSE HYDROLASE"/>
    <property type="match status" value="1"/>
</dbReference>
<accession>A0ABD2Y0N5</accession>
<organism evidence="3 4">
    <name type="scientific">Cinchona calisaya</name>
    <dbReference type="NCBI Taxonomy" id="153742"/>
    <lineage>
        <taxon>Eukaryota</taxon>
        <taxon>Viridiplantae</taxon>
        <taxon>Streptophyta</taxon>
        <taxon>Embryophyta</taxon>
        <taxon>Tracheophyta</taxon>
        <taxon>Spermatophyta</taxon>
        <taxon>Magnoliopsida</taxon>
        <taxon>eudicotyledons</taxon>
        <taxon>Gunneridae</taxon>
        <taxon>Pentapetalae</taxon>
        <taxon>asterids</taxon>
        <taxon>lamiids</taxon>
        <taxon>Gentianales</taxon>
        <taxon>Rubiaceae</taxon>
        <taxon>Cinchonoideae</taxon>
        <taxon>Cinchoneae</taxon>
        <taxon>Cinchona</taxon>
    </lineage>
</organism>
<dbReference type="AlphaFoldDB" id="A0ABD2Y0N5"/>
<dbReference type="InterPro" id="IPR036390">
    <property type="entry name" value="WH_DNA-bd_sf"/>
</dbReference>
<keyword evidence="1" id="KW-0677">Repeat</keyword>
<dbReference type="SUPFAM" id="SSF46785">
    <property type="entry name" value="Winged helix' DNA-binding domain"/>
    <property type="match status" value="1"/>
</dbReference>
<keyword evidence="4" id="KW-1185">Reference proteome</keyword>
<dbReference type="Proteomes" id="UP001630127">
    <property type="component" value="Unassembled WGS sequence"/>
</dbReference>
<evidence type="ECO:0000313" key="3">
    <source>
        <dbReference type="EMBL" id="KAL3499785.1"/>
    </source>
</evidence>
<proteinExistence type="predicted"/>
<evidence type="ECO:0000256" key="1">
    <source>
        <dbReference type="ARBA" id="ARBA00022737"/>
    </source>
</evidence>
<feature type="domain" description="Disease resistance protein Roq1-like winged-helix" evidence="2">
    <location>
        <begin position="28"/>
        <end position="97"/>
    </location>
</feature>
<evidence type="ECO:0000313" key="4">
    <source>
        <dbReference type="Proteomes" id="UP001630127"/>
    </source>
</evidence>
<gene>
    <name evidence="3" type="ORF">ACH5RR_038878</name>
</gene>
<comment type="caution">
    <text evidence="3">The sequence shown here is derived from an EMBL/GenBank/DDBJ whole genome shotgun (WGS) entry which is preliminary data.</text>
</comment>
<protein>
    <recommendedName>
        <fullName evidence="2">Disease resistance protein Roq1-like winged-helix domain-containing protein</fullName>
    </recommendedName>
</protein>
<dbReference type="SUPFAM" id="SSF52058">
    <property type="entry name" value="L domain-like"/>
    <property type="match status" value="1"/>
</dbReference>
<sequence>MEKCSGEIKRIPEDEIMEKLKLSFNGLEESEKEIFLDIACFFEGKKKDYITRVLDSFKFYPVIGIKVLTEKSLVSISKGRILMHPLMQEMGWHIVCQKAPEEPGKHSRLWIEEDICHGLAGDKVTDICHGLAGDKVTENIEGLWLDLSTPEIVIKKEFFEKMNKLRLLKIHSACVSRGPNCIPNEIRWLNWHGYPSKFLPDSFQAKKLVGLKLQYSRIIQLWKGIKGSLISRD</sequence>
<evidence type="ECO:0000259" key="2">
    <source>
        <dbReference type="Pfam" id="PF23282"/>
    </source>
</evidence>
<dbReference type="EMBL" id="JBJUIK010000016">
    <property type="protein sequence ID" value="KAL3499785.1"/>
    <property type="molecule type" value="Genomic_DNA"/>
</dbReference>
<reference evidence="3 4" key="1">
    <citation type="submission" date="2024-11" db="EMBL/GenBank/DDBJ databases">
        <title>A near-complete genome assembly of Cinchona calisaya.</title>
        <authorList>
            <person name="Lian D.C."/>
            <person name="Zhao X.W."/>
            <person name="Wei L."/>
        </authorList>
    </citation>
    <scope>NUCLEOTIDE SEQUENCE [LARGE SCALE GENOMIC DNA]</scope>
    <source>
        <tissue evidence="3">Nenye</tissue>
    </source>
</reference>
<dbReference type="Pfam" id="PF23282">
    <property type="entry name" value="WHD_ROQ1"/>
    <property type="match status" value="1"/>
</dbReference>
<dbReference type="InterPro" id="IPR044974">
    <property type="entry name" value="Disease_R_plants"/>
</dbReference>
<name>A0ABD2Y0N5_9GENT</name>